<protein>
    <submittedName>
        <fullName evidence="1">Uncharacterized protein</fullName>
    </submittedName>
</protein>
<proteinExistence type="predicted"/>
<name>A0A8T1C8N2_9STRA</name>
<evidence type="ECO:0000313" key="1">
    <source>
        <dbReference type="EMBL" id="KAG2916542.1"/>
    </source>
</evidence>
<accession>A0A8T1C8N2</accession>
<reference evidence="1" key="1">
    <citation type="submission" date="2018-10" db="EMBL/GenBank/DDBJ databases">
        <title>Effector identification in a new, highly contiguous assembly of the strawberry crown rot pathogen Phytophthora cactorum.</title>
        <authorList>
            <person name="Armitage A.D."/>
            <person name="Nellist C.F."/>
            <person name="Bates H."/>
            <person name="Vickerstaff R.J."/>
            <person name="Harrison R.J."/>
        </authorList>
    </citation>
    <scope>NUCLEOTIDE SEQUENCE</scope>
    <source>
        <strain evidence="1">4032</strain>
    </source>
</reference>
<evidence type="ECO:0000313" key="2">
    <source>
        <dbReference type="Proteomes" id="UP000774804"/>
    </source>
</evidence>
<organism evidence="1 2">
    <name type="scientific">Phytophthora cactorum</name>
    <dbReference type="NCBI Taxonomy" id="29920"/>
    <lineage>
        <taxon>Eukaryota</taxon>
        <taxon>Sar</taxon>
        <taxon>Stramenopiles</taxon>
        <taxon>Oomycota</taxon>
        <taxon>Peronosporomycetes</taxon>
        <taxon>Peronosporales</taxon>
        <taxon>Peronosporaceae</taxon>
        <taxon>Phytophthora</taxon>
    </lineage>
</organism>
<dbReference type="AlphaFoldDB" id="A0A8T1C8N2"/>
<dbReference type="EMBL" id="RCMI01000337">
    <property type="protein sequence ID" value="KAG2916542.1"/>
    <property type="molecule type" value="Genomic_DNA"/>
</dbReference>
<sequence length="127" mass="14336">MLEDARINGQRRISVILETLLCAVANPRYNCKWAFLAERKLPDKDSSEVTHAIPGLPSWTGRSSWGKVHRSRCDLTVDARHVITPIKLSCKLDTSSLAIGRKYCVRIPMGWATWEQALPKVTRDTFG</sequence>
<dbReference type="Proteomes" id="UP000774804">
    <property type="component" value="Unassembled WGS sequence"/>
</dbReference>
<gene>
    <name evidence="1" type="ORF">PC115_g11007</name>
</gene>
<comment type="caution">
    <text evidence="1">The sequence shown here is derived from an EMBL/GenBank/DDBJ whole genome shotgun (WGS) entry which is preliminary data.</text>
</comment>